<feature type="transmembrane region" description="Helical" evidence="7">
    <location>
        <begin position="113"/>
        <end position="135"/>
    </location>
</feature>
<keyword evidence="4 7" id="KW-0812">Transmembrane</keyword>
<gene>
    <name evidence="8" type="ORF">M993_01072</name>
</gene>
<name>A0AA91IR06_9GAMM</name>
<evidence type="ECO:0000256" key="4">
    <source>
        <dbReference type="ARBA" id="ARBA00022692"/>
    </source>
</evidence>
<dbReference type="Proteomes" id="UP000078431">
    <property type="component" value="Unassembled WGS sequence"/>
</dbReference>
<protein>
    <submittedName>
        <fullName evidence="8">Guanine-hypoxanthine permease</fullName>
    </submittedName>
</protein>
<keyword evidence="5 7" id="KW-1133">Transmembrane helix</keyword>
<dbReference type="AlphaFoldDB" id="A0AA91IR06"/>
<reference evidence="8 9" key="1">
    <citation type="submission" date="2016-04" db="EMBL/GenBank/DDBJ databases">
        <title>ATOL: Assembling a taxonomically balanced genome-scale reconstruction of the evolutionary history of the Enterobacteriaceae.</title>
        <authorList>
            <person name="Plunkett G.III."/>
            <person name="Neeno-Eckwall E.C."/>
            <person name="Glasner J.D."/>
            <person name="Perna N.T."/>
        </authorList>
    </citation>
    <scope>NUCLEOTIDE SEQUENCE [LARGE SCALE GENOMIC DNA]</scope>
    <source>
        <strain evidence="8 9">ATCC 12841</strain>
    </source>
</reference>
<feature type="transmembrane region" description="Helical" evidence="7">
    <location>
        <begin position="395"/>
        <end position="422"/>
    </location>
</feature>
<proteinExistence type="inferred from homology"/>
<dbReference type="EMBL" id="LXEX01000016">
    <property type="protein sequence ID" value="OAT60295.1"/>
    <property type="molecule type" value="Genomic_DNA"/>
</dbReference>
<keyword evidence="6 7" id="KW-0472">Membrane</keyword>
<feature type="transmembrane region" description="Helical" evidence="7">
    <location>
        <begin position="147"/>
        <end position="171"/>
    </location>
</feature>
<feature type="transmembrane region" description="Helical" evidence="7">
    <location>
        <begin position="208"/>
        <end position="226"/>
    </location>
</feature>
<feature type="transmembrane region" description="Helical" evidence="7">
    <location>
        <begin position="61"/>
        <end position="80"/>
    </location>
</feature>
<dbReference type="InterPro" id="IPR006043">
    <property type="entry name" value="NCS2"/>
</dbReference>
<dbReference type="GO" id="GO:0005886">
    <property type="term" value="C:plasma membrane"/>
    <property type="evidence" value="ECO:0007669"/>
    <property type="project" value="TreeGrafter"/>
</dbReference>
<evidence type="ECO:0000313" key="9">
    <source>
        <dbReference type="Proteomes" id="UP000078431"/>
    </source>
</evidence>
<organism evidence="8 9">
    <name type="scientific">Obesumbacterium proteus ATCC 12841</name>
    <dbReference type="NCBI Taxonomy" id="1354268"/>
    <lineage>
        <taxon>Bacteria</taxon>
        <taxon>Pseudomonadati</taxon>
        <taxon>Pseudomonadota</taxon>
        <taxon>Gammaproteobacteria</taxon>
        <taxon>Enterobacterales</taxon>
        <taxon>Hafniaceae</taxon>
        <taxon>Obesumbacterium</taxon>
    </lineage>
</organism>
<evidence type="ECO:0000313" key="8">
    <source>
        <dbReference type="EMBL" id="OAT60295.1"/>
    </source>
</evidence>
<feature type="transmembrane region" description="Helical" evidence="7">
    <location>
        <begin position="87"/>
        <end position="107"/>
    </location>
</feature>
<evidence type="ECO:0000256" key="5">
    <source>
        <dbReference type="ARBA" id="ARBA00022989"/>
    </source>
</evidence>
<evidence type="ECO:0000256" key="1">
    <source>
        <dbReference type="ARBA" id="ARBA00004141"/>
    </source>
</evidence>
<evidence type="ECO:0000256" key="7">
    <source>
        <dbReference type="SAM" id="Phobius"/>
    </source>
</evidence>
<accession>A0AA91IR06</accession>
<sequence length="455" mass="46460">MSSNSSQEGSAGKSGGSLDAYFKISARGSSVRQEVLAGVTTFLAMVYSVIVVPSMLGKAGFPPGAVFVATCLVAAFGSLLMGLWANLPMAIGCAISLTAFTAFSLVLGQHISIPVALGAVFLMGVLFTLISVTGIRSWILHNLPMGIAHGTGIGIGLFLLLIAANGVGLVIKNPLEGLPVALGAFTSFPVMMSLLGLAIIFGLEKLKVPGGILLVIIGISIVGLIFDPSVKYQGLFALPSLSAADGSSLIFSLDIMGALKPVVLPSVLALVMTAVFDATGTIRAVAGQANLLDKDGQIISGGKALTADSVSSIVSSFVGASPAAVYIESAAGTAAGGKTGLTATVVGVLFLLILFLSPLSYLVPGYATAPALMYVGLLMLSNVSKLDFNDFVDAMSGLVCAVFIVLTCNIVTGIMLGFTTLVIGRIFSNEWRKLNVGTVIIAIALVAFYAGGWAI</sequence>
<feature type="transmembrane region" description="Helical" evidence="7">
    <location>
        <begin position="177"/>
        <end position="201"/>
    </location>
</feature>
<feature type="transmembrane region" description="Helical" evidence="7">
    <location>
        <begin position="35"/>
        <end position="55"/>
    </location>
</feature>
<evidence type="ECO:0000256" key="6">
    <source>
        <dbReference type="ARBA" id="ARBA00023136"/>
    </source>
</evidence>
<keyword evidence="3" id="KW-0813">Transport</keyword>
<evidence type="ECO:0000256" key="3">
    <source>
        <dbReference type="ARBA" id="ARBA00022448"/>
    </source>
</evidence>
<evidence type="ECO:0000256" key="2">
    <source>
        <dbReference type="ARBA" id="ARBA00005697"/>
    </source>
</evidence>
<comment type="subcellular location">
    <subcellularLocation>
        <location evidence="1">Membrane</location>
        <topology evidence="1">Multi-pass membrane protein</topology>
    </subcellularLocation>
</comment>
<keyword evidence="9" id="KW-1185">Reference proteome</keyword>
<dbReference type="Pfam" id="PF00860">
    <property type="entry name" value="Xan_ur_permease"/>
    <property type="match status" value="1"/>
</dbReference>
<feature type="transmembrane region" description="Helical" evidence="7">
    <location>
        <begin position="434"/>
        <end position="454"/>
    </location>
</feature>
<dbReference type="InterPro" id="IPR045018">
    <property type="entry name" value="Azg-like"/>
</dbReference>
<dbReference type="PANTHER" id="PTHR43337">
    <property type="entry name" value="XANTHINE/URACIL PERMEASE C887.17-RELATED"/>
    <property type="match status" value="1"/>
</dbReference>
<dbReference type="RefSeq" id="WP_061553372.1">
    <property type="nucleotide sequence ID" value="NZ_LXEX01000016.1"/>
</dbReference>
<feature type="transmembrane region" description="Helical" evidence="7">
    <location>
        <begin position="339"/>
        <end position="356"/>
    </location>
</feature>
<dbReference type="GO" id="GO:0015208">
    <property type="term" value="F:guanine transmembrane transporter activity"/>
    <property type="evidence" value="ECO:0007669"/>
    <property type="project" value="TreeGrafter"/>
</dbReference>
<feature type="transmembrane region" description="Helical" evidence="7">
    <location>
        <begin position="363"/>
        <end position="383"/>
    </location>
</feature>
<comment type="caution">
    <text evidence="8">The sequence shown here is derived from an EMBL/GenBank/DDBJ whole genome shotgun (WGS) entry which is preliminary data.</text>
</comment>
<comment type="similarity">
    <text evidence="2">Belongs to the nucleobase:cation symporter-2 (NCS2) (TC 2.A.40) family. Azg-like subfamily.</text>
</comment>
<dbReference type="PANTHER" id="PTHR43337:SF4">
    <property type="entry name" value="GUANINE_HYPOXANTHINE PERMEASE GHXQ"/>
    <property type="match status" value="1"/>
</dbReference>